<dbReference type="InterPro" id="IPR040582">
    <property type="entry name" value="OB_MalK-like"/>
</dbReference>
<organism evidence="6 7">
    <name type="scientific">Vannielia litorea</name>
    <dbReference type="NCBI Taxonomy" id="1217970"/>
    <lineage>
        <taxon>Bacteria</taxon>
        <taxon>Pseudomonadati</taxon>
        <taxon>Pseudomonadota</taxon>
        <taxon>Alphaproteobacteria</taxon>
        <taxon>Rhodobacterales</taxon>
        <taxon>Paracoccaceae</taxon>
        <taxon>Vannielia</taxon>
    </lineage>
</organism>
<evidence type="ECO:0000256" key="1">
    <source>
        <dbReference type="ARBA" id="ARBA00005417"/>
    </source>
</evidence>
<evidence type="ECO:0000256" key="4">
    <source>
        <dbReference type="ARBA" id="ARBA00022840"/>
    </source>
</evidence>
<dbReference type="PANTHER" id="PTHR43875:SF1">
    <property type="entry name" value="OSMOPROTECTIVE COMPOUNDS UPTAKE ATP-BINDING PROTEIN GGTA"/>
    <property type="match status" value="1"/>
</dbReference>
<reference evidence="7" key="1">
    <citation type="submission" date="2016-11" db="EMBL/GenBank/DDBJ databases">
        <authorList>
            <person name="Varghese N."/>
            <person name="Submissions S."/>
        </authorList>
    </citation>
    <scope>NUCLEOTIDE SEQUENCE [LARGE SCALE GENOMIC DNA]</scope>
    <source>
        <strain evidence="7">DSM 29440</strain>
    </source>
</reference>
<dbReference type="OrthoDB" id="9802264at2"/>
<accession>A0A1N6EKT7</accession>
<gene>
    <name evidence="6" type="ORF">SAMN05444002_0897</name>
</gene>
<name>A0A1N6EKT7_9RHOB</name>
<dbReference type="GO" id="GO:0016887">
    <property type="term" value="F:ATP hydrolysis activity"/>
    <property type="evidence" value="ECO:0007669"/>
    <property type="project" value="InterPro"/>
</dbReference>
<dbReference type="GO" id="GO:0008643">
    <property type="term" value="P:carbohydrate transport"/>
    <property type="evidence" value="ECO:0007669"/>
    <property type="project" value="InterPro"/>
</dbReference>
<dbReference type="InterPro" id="IPR012340">
    <property type="entry name" value="NA-bd_OB-fold"/>
</dbReference>
<dbReference type="Proteomes" id="UP000184932">
    <property type="component" value="Unassembled WGS sequence"/>
</dbReference>
<dbReference type="InterPro" id="IPR047641">
    <property type="entry name" value="ABC_transpr_MalK/UgpC-like"/>
</dbReference>
<dbReference type="InterPro" id="IPR017871">
    <property type="entry name" value="ABC_transporter-like_CS"/>
</dbReference>
<dbReference type="NCBIfam" id="NF008653">
    <property type="entry name" value="PRK11650.1"/>
    <property type="match status" value="1"/>
</dbReference>
<dbReference type="CDD" id="cd03301">
    <property type="entry name" value="ABC_MalK_N"/>
    <property type="match status" value="1"/>
</dbReference>
<dbReference type="SUPFAM" id="SSF52540">
    <property type="entry name" value="P-loop containing nucleoside triphosphate hydrolases"/>
    <property type="match status" value="1"/>
</dbReference>
<dbReference type="Gene3D" id="2.40.50.140">
    <property type="entry name" value="Nucleic acid-binding proteins"/>
    <property type="match status" value="1"/>
</dbReference>
<dbReference type="GO" id="GO:0140359">
    <property type="term" value="F:ABC-type transporter activity"/>
    <property type="evidence" value="ECO:0007669"/>
    <property type="project" value="InterPro"/>
</dbReference>
<dbReference type="EMBL" id="FSRL01000001">
    <property type="protein sequence ID" value="SIN83699.1"/>
    <property type="molecule type" value="Genomic_DNA"/>
</dbReference>
<evidence type="ECO:0000256" key="3">
    <source>
        <dbReference type="ARBA" id="ARBA00022741"/>
    </source>
</evidence>
<dbReference type="InterPro" id="IPR027417">
    <property type="entry name" value="P-loop_NTPase"/>
</dbReference>
<dbReference type="Gene3D" id="2.40.50.100">
    <property type="match status" value="1"/>
</dbReference>
<proteinExistence type="inferred from homology"/>
<dbReference type="InterPro" id="IPR015855">
    <property type="entry name" value="ABC_transpr_MalK-like"/>
</dbReference>
<dbReference type="SUPFAM" id="SSF50331">
    <property type="entry name" value="MOP-like"/>
    <property type="match status" value="1"/>
</dbReference>
<dbReference type="STRING" id="1217970.SAMN05444002_0897"/>
<dbReference type="Gene3D" id="3.40.50.300">
    <property type="entry name" value="P-loop containing nucleotide triphosphate hydrolases"/>
    <property type="match status" value="1"/>
</dbReference>
<dbReference type="Pfam" id="PF17912">
    <property type="entry name" value="OB_MalK"/>
    <property type="match status" value="1"/>
</dbReference>
<evidence type="ECO:0000313" key="7">
    <source>
        <dbReference type="Proteomes" id="UP000184932"/>
    </source>
</evidence>
<evidence type="ECO:0000256" key="2">
    <source>
        <dbReference type="ARBA" id="ARBA00022448"/>
    </source>
</evidence>
<dbReference type="Pfam" id="PF00005">
    <property type="entry name" value="ABC_tran"/>
    <property type="match status" value="1"/>
</dbReference>
<dbReference type="SMART" id="SM00382">
    <property type="entry name" value="AAA"/>
    <property type="match status" value="1"/>
</dbReference>
<protein>
    <submittedName>
        <fullName evidence="6">Carbohydrate ABC transporter ATP-binding protein, CUT1 family</fullName>
    </submittedName>
</protein>
<keyword evidence="3" id="KW-0547">Nucleotide-binding</keyword>
<sequence length="355" mass="39220">MSRIEIRNLVKMYGAQQALHGIDISIEPGEFCVLVGPSGCGKSTTLRMVAGLETISGGEIAIGDRVVNGLRPKERGIAMVFQNYALYPSKTVYNNMAFSLQLSKMPKPEIDRRVREVAEILELTQLLDRKPGALSGGQRQRVAMGRAIVRDPEVFLFDEPLSNLDAKLRGQMRAEIKRLHQRLENTIIYVTHDQVEAMTLADRIVIMRDGRIEQQGTPDEIFHDPDTVFVAGFMGSPPMNLVDCMVTPTGLKLGDSEIACATPERIRPGERVICGIRPDDIRPASDQPGGAPITLPVTLIEQLGTEKLVHFSAGSHDMIGKTGGRTELAEGRPQELSFDMTHAYFFDPESGKRIR</sequence>
<dbReference type="GO" id="GO:0005524">
    <property type="term" value="F:ATP binding"/>
    <property type="evidence" value="ECO:0007669"/>
    <property type="project" value="UniProtKB-KW"/>
</dbReference>
<feature type="domain" description="ABC transporter" evidence="5">
    <location>
        <begin position="4"/>
        <end position="234"/>
    </location>
</feature>
<dbReference type="InterPro" id="IPR003593">
    <property type="entry name" value="AAA+_ATPase"/>
</dbReference>
<dbReference type="RefSeq" id="WP_074255023.1">
    <property type="nucleotide sequence ID" value="NZ_FSRL01000001.1"/>
</dbReference>
<dbReference type="InterPro" id="IPR003439">
    <property type="entry name" value="ABC_transporter-like_ATP-bd"/>
</dbReference>
<dbReference type="AlphaFoldDB" id="A0A1N6EKT7"/>
<keyword evidence="4 6" id="KW-0067">ATP-binding</keyword>
<dbReference type="PROSITE" id="PS00211">
    <property type="entry name" value="ABC_TRANSPORTER_1"/>
    <property type="match status" value="1"/>
</dbReference>
<dbReference type="PROSITE" id="PS50893">
    <property type="entry name" value="ABC_TRANSPORTER_2"/>
    <property type="match status" value="1"/>
</dbReference>
<keyword evidence="2" id="KW-0813">Transport</keyword>
<keyword evidence="7" id="KW-1185">Reference proteome</keyword>
<comment type="similarity">
    <text evidence="1">Belongs to the ABC transporter superfamily.</text>
</comment>
<evidence type="ECO:0000259" key="5">
    <source>
        <dbReference type="PROSITE" id="PS50893"/>
    </source>
</evidence>
<dbReference type="InterPro" id="IPR008995">
    <property type="entry name" value="Mo/tungstate-bd_C_term_dom"/>
</dbReference>
<evidence type="ECO:0000313" key="6">
    <source>
        <dbReference type="EMBL" id="SIN83699.1"/>
    </source>
</evidence>
<dbReference type="FunFam" id="3.40.50.300:FF:000042">
    <property type="entry name" value="Maltose/maltodextrin ABC transporter, ATP-binding protein"/>
    <property type="match status" value="1"/>
</dbReference>
<dbReference type="PANTHER" id="PTHR43875">
    <property type="entry name" value="MALTODEXTRIN IMPORT ATP-BINDING PROTEIN MSMX"/>
    <property type="match status" value="1"/>
</dbReference>
<dbReference type="GO" id="GO:0055052">
    <property type="term" value="C:ATP-binding cassette (ABC) transporter complex, substrate-binding subunit-containing"/>
    <property type="evidence" value="ECO:0007669"/>
    <property type="project" value="TreeGrafter"/>
</dbReference>